<evidence type="ECO:0000259" key="4">
    <source>
        <dbReference type="Pfam" id="PF23598"/>
    </source>
</evidence>
<keyword evidence="3" id="KW-0732">Signal</keyword>
<comment type="subcellular location">
    <subcellularLocation>
        <location evidence="1">Membrane</location>
        <topology evidence="1">Single-pass type I membrane protein</topology>
    </subcellularLocation>
</comment>
<keyword evidence="6" id="KW-1185">Reference proteome</keyword>
<dbReference type="PANTHER" id="PTHR48006:SF72">
    <property type="entry name" value="LRR RECEPTOR-LIKE SERINE_THREONINE-PROTEIN KINASE RFK1-RELATED"/>
    <property type="match status" value="1"/>
</dbReference>
<dbReference type="Pfam" id="PF00560">
    <property type="entry name" value="LRR_1"/>
    <property type="match status" value="2"/>
</dbReference>
<name>A0A118K054_CYNCS</name>
<dbReference type="FunFam" id="3.80.10.10:FF:000433">
    <property type="entry name" value="Putative LRR receptor-like serine/threonine-protein kinase isoform A"/>
    <property type="match status" value="1"/>
</dbReference>
<feature type="signal peptide" evidence="3">
    <location>
        <begin position="1"/>
        <end position="29"/>
    </location>
</feature>
<feature type="non-terminal residue" evidence="5">
    <location>
        <position position="1"/>
    </location>
</feature>
<evidence type="ECO:0000256" key="1">
    <source>
        <dbReference type="ARBA" id="ARBA00004479"/>
    </source>
</evidence>
<keyword evidence="2" id="KW-0677">Repeat</keyword>
<evidence type="ECO:0000256" key="3">
    <source>
        <dbReference type="SAM" id="SignalP"/>
    </source>
</evidence>
<dbReference type="Gramene" id="KVI00948">
    <property type="protein sequence ID" value="KVI00948"/>
    <property type="gene ID" value="Ccrd_020790"/>
</dbReference>
<dbReference type="EMBL" id="LEKV01003161">
    <property type="protein sequence ID" value="KVI00948.1"/>
    <property type="molecule type" value="Genomic_DNA"/>
</dbReference>
<accession>A0A118K054</accession>
<dbReference type="GO" id="GO:0016020">
    <property type="term" value="C:membrane"/>
    <property type="evidence" value="ECO:0007669"/>
    <property type="project" value="UniProtKB-SubCell"/>
</dbReference>
<evidence type="ECO:0000313" key="5">
    <source>
        <dbReference type="EMBL" id="KVI00948.1"/>
    </source>
</evidence>
<dbReference type="InterPro" id="IPR001611">
    <property type="entry name" value="Leu-rich_rpt"/>
</dbReference>
<dbReference type="OMA" id="CHPRSTV"/>
<dbReference type="InterPro" id="IPR055414">
    <property type="entry name" value="LRR_R13L4/SHOC2-like"/>
</dbReference>
<protein>
    <submittedName>
        <fullName evidence="5">Leucine-rich repeat-containing protein</fullName>
    </submittedName>
</protein>
<dbReference type="InterPro" id="IPR032675">
    <property type="entry name" value="LRR_dom_sf"/>
</dbReference>
<gene>
    <name evidence="5" type="ORF">Ccrd_020790</name>
</gene>
<proteinExistence type="predicted"/>
<evidence type="ECO:0000256" key="2">
    <source>
        <dbReference type="ARBA" id="ARBA00022737"/>
    </source>
</evidence>
<dbReference type="GO" id="GO:0004674">
    <property type="term" value="F:protein serine/threonine kinase activity"/>
    <property type="evidence" value="ECO:0007669"/>
    <property type="project" value="TreeGrafter"/>
</dbReference>
<evidence type="ECO:0000313" key="6">
    <source>
        <dbReference type="Proteomes" id="UP000243975"/>
    </source>
</evidence>
<dbReference type="Proteomes" id="UP000243975">
    <property type="component" value="Unassembled WGS sequence"/>
</dbReference>
<dbReference type="Gene3D" id="3.80.10.10">
    <property type="entry name" value="Ribonuclease Inhibitor"/>
    <property type="match status" value="1"/>
</dbReference>
<comment type="caution">
    <text evidence="5">The sequence shown here is derived from an EMBL/GenBank/DDBJ whole genome shotgun (WGS) entry which is preliminary data.</text>
</comment>
<dbReference type="STRING" id="59895.A0A118K054"/>
<reference evidence="5 6" key="1">
    <citation type="journal article" date="2016" name="Sci. Rep.">
        <title>The genome sequence of the outbreeding globe artichoke constructed de novo incorporating a phase-aware low-pass sequencing strategy of F1 progeny.</title>
        <authorList>
            <person name="Scaglione D."/>
            <person name="Reyes-Chin-Wo S."/>
            <person name="Acquadro A."/>
            <person name="Froenicke L."/>
            <person name="Portis E."/>
            <person name="Beitel C."/>
            <person name="Tirone M."/>
            <person name="Mauro R."/>
            <person name="Lo Monaco A."/>
            <person name="Mauromicale G."/>
            <person name="Faccioli P."/>
            <person name="Cattivelli L."/>
            <person name="Rieseberg L."/>
            <person name="Michelmore R."/>
            <person name="Lanteri S."/>
        </authorList>
    </citation>
    <scope>NUCLEOTIDE SEQUENCE [LARGE SCALE GENOMIC DNA]</scope>
    <source>
        <strain evidence="5">2C</strain>
    </source>
</reference>
<feature type="domain" description="Disease resistance R13L4/SHOC-2-like LRR" evidence="4">
    <location>
        <begin position="157"/>
        <end position="269"/>
    </location>
</feature>
<dbReference type="PANTHER" id="PTHR48006">
    <property type="entry name" value="LEUCINE-RICH REPEAT-CONTAINING PROTEIN DDB_G0281931-RELATED"/>
    <property type="match status" value="1"/>
</dbReference>
<organism evidence="5 6">
    <name type="scientific">Cynara cardunculus var. scolymus</name>
    <name type="common">Globe artichoke</name>
    <name type="synonym">Cynara scolymus</name>
    <dbReference type="NCBI Taxonomy" id="59895"/>
    <lineage>
        <taxon>Eukaryota</taxon>
        <taxon>Viridiplantae</taxon>
        <taxon>Streptophyta</taxon>
        <taxon>Embryophyta</taxon>
        <taxon>Tracheophyta</taxon>
        <taxon>Spermatophyta</taxon>
        <taxon>Magnoliopsida</taxon>
        <taxon>eudicotyledons</taxon>
        <taxon>Gunneridae</taxon>
        <taxon>Pentapetalae</taxon>
        <taxon>asterids</taxon>
        <taxon>campanulids</taxon>
        <taxon>Asterales</taxon>
        <taxon>Asteraceae</taxon>
        <taxon>Carduoideae</taxon>
        <taxon>Cardueae</taxon>
        <taxon>Carduinae</taxon>
        <taxon>Cynara</taxon>
    </lineage>
</organism>
<feature type="chain" id="PRO_5007159849" evidence="3">
    <location>
        <begin position="30"/>
        <end position="305"/>
    </location>
</feature>
<sequence>MPLEKMMSKVGYVLFLALNLIILVRVSDSVVPEEEVEALQEIMELMGTTNWRLNGKSCQLEVISEVQKPHPEADARVECDINCNNGNSSNCHVVSITHKYYSLGGVLPPDLVKLPHLHTIDFAFNYLGGTIPSELGSIPLQSISLLGNRFSGEIPGELGNITTLTYLNLEANNFSGTVPSELGRLINLQALILSSNRLTGTLPASFAELRNLKDFRISDNNFSGSIPNFIQNWRQISKLEMIGTGLQGPIPSNISLLQDLTDLRICEVSGSTQGFPSLDSATNLQTVVLRSCNISGEIPAYIWQK</sequence>
<dbReference type="Pfam" id="PF23598">
    <property type="entry name" value="LRR_14"/>
    <property type="match status" value="1"/>
</dbReference>
<dbReference type="InterPro" id="IPR051824">
    <property type="entry name" value="LRR_Rcpt-Like_S/T_Kinase"/>
</dbReference>
<dbReference type="SUPFAM" id="SSF52058">
    <property type="entry name" value="L domain-like"/>
    <property type="match status" value="1"/>
</dbReference>
<dbReference type="AlphaFoldDB" id="A0A118K054"/>
<dbReference type="FunFam" id="3.80.10.10:FF:000452">
    <property type="entry name" value="Probable LRR receptor-like serine/threonine-protein kinase RFK1"/>
    <property type="match status" value="1"/>
</dbReference>